<reference evidence="2" key="3">
    <citation type="journal article" date="2022" name="Res Sq">
        <title>Evolution of multicellular longitudinally dividing oral cavity symbionts (Neisseriaceae).</title>
        <authorList>
            <person name="Nyongesa S."/>
            <person name="Weber P."/>
            <person name="Bernet E."/>
            <person name="Pullido F."/>
            <person name="Nieckarz M."/>
            <person name="Delaby M."/>
            <person name="Nieves C."/>
            <person name="Viehboeck T."/>
            <person name="Krause N."/>
            <person name="Rivera-Millot A."/>
            <person name="Nakamura A."/>
            <person name="Vischer N."/>
            <person name="VanNieuwenhze M."/>
            <person name="Brun Y."/>
            <person name="Cava F."/>
            <person name="Bulgheresi S."/>
            <person name="Veyrier F."/>
        </authorList>
    </citation>
    <scope>NUCLEOTIDE SEQUENCE</scope>
    <source>
        <strain evidence="2">1258/02</strain>
    </source>
</reference>
<dbReference type="RefSeq" id="WP_132953987.1">
    <property type="nucleotide sequence ID" value="NZ_CP091507.1"/>
</dbReference>
<name>A0AAE9H1X8_9NEIS</name>
<gene>
    <name evidence="2" type="primary">csx16</name>
    <name evidence="1" type="ORF">EV680_11543</name>
    <name evidence="2" type="ORF">LVJ78_03530</name>
</gene>
<evidence type="ECO:0000313" key="4">
    <source>
        <dbReference type="Proteomes" id="UP000829756"/>
    </source>
</evidence>
<protein>
    <submittedName>
        <fullName evidence="2">CRISPR-associated protein Csx16</fullName>
    </submittedName>
</protein>
<reference evidence="2" key="2">
    <citation type="submission" date="2021-12" db="EMBL/GenBank/DDBJ databases">
        <authorList>
            <person name="Veyrier F.J."/>
        </authorList>
    </citation>
    <scope>NUCLEOTIDE SEQUENCE</scope>
    <source>
        <strain evidence="2">1258/02</strain>
    </source>
</reference>
<proteinExistence type="predicted"/>
<dbReference type="InterPro" id="IPR013443">
    <property type="entry name" value="CRISPR-assoc_prot_Csx16"/>
</dbReference>
<dbReference type="Proteomes" id="UP000294721">
    <property type="component" value="Unassembled WGS sequence"/>
</dbReference>
<dbReference type="EMBL" id="SLXE01000015">
    <property type="protein sequence ID" value="TCP05987.1"/>
    <property type="molecule type" value="Genomic_DNA"/>
</dbReference>
<sequence>MTVYFVSRHEGAVAWIKQQPQWQVDVFVRHFNPADIAVGDVVLGTLPLHLAAEVCARGAMFYFLTLPQTADGRGLEYSAEEMQQMGCGLQCFEVRAL</sequence>
<accession>A0AAE9H1X8</accession>
<dbReference type="EMBL" id="CP091507">
    <property type="protein sequence ID" value="UOO80094.1"/>
    <property type="molecule type" value="Genomic_DNA"/>
</dbReference>
<evidence type="ECO:0000313" key="2">
    <source>
        <dbReference type="EMBL" id="UOO80094.1"/>
    </source>
</evidence>
<dbReference type="AlphaFoldDB" id="A0AAE9H1X8"/>
<dbReference type="Pfam" id="PF09652">
    <property type="entry name" value="Cas_VVA1548"/>
    <property type="match status" value="1"/>
</dbReference>
<dbReference type="NCBIfam" id="TIGR02620">
    <property type="entry name" value="cas_VVA1548"/>
    <property type="match status" value="1"/>
</dbReference>
<evidence type="ECO:0000313" key="1">
    <source>
        <dbReference type="EMBL" id="TCP05987.1"/>
    </source>
</evidence>
<evidence type="ECO:0000313" key="3">
    <source>
        <dbReference type="Proteomes" id="UP000294721"/>
    </source>
</evidence>
<dbReference type="Proteomes" id="UP000829756">
    <property type="component" value="Chromosome"/>
</dbReference>
<keyword evidence="3" id="KW-1185">Reference proteome</keyword>
<organism evidence="2 4">
    <name type="scientific">Uruburuella suis</name>
    <dbReference type="NCBI Taxonomy" id="252130"/>
    <lineage>
        <taxon>Bacteria</taxon>
        <taxon>Pseudomonadati</taxon>
        <taxon>Pseudomonadota</taxon>
        <taxon>Betaproteobacteria</taxon>
        <taxon>Neisseriales</taxon>
        <taxon>Neisseriaceae</taxon>
        <taxon>Uruburuella</taxon>
    </lineage>
</organism>
<reference evidence="1 3" key="1">
    <citation type="submission" date="2019-03" db="EMBL/GenBank/DDBJ databases">
        <title>Genomic Encyclopedia of Type Strains, Phase IV (KMG-IV): sequencing the most valuable type-strain genomes for metagenomic binning, comparative biology and taxonomic classification.</title>
        <authorList>
            <person name="Goeker M."/>
        </authorList>
    </citation>
    <scope>NUCLEOTIDE SEQUENCE [LARGE SCALE GENOMIC DNA]</scope>
    <source>
        <strain evidence="1 3">DSM 17474</strain>
    </source>
</reference>
<dbReference type="KEGG" id="usu:LVJ78_03530"/>